<dbReference type="Pfam" id="PF25539">
    <property type="entry name" value="Bestrophin_2"/>
    <property type="match status" value="2"/>
</dbReference>
<name>A0A1H7H871_AQUAM</name>
<protein>
    <submittedName>
        <fullName evidence="10">Putative membrane protein</fullName>
    </submittedName>
</protein>
<comment type="subcellular location">
    <subcellularLocation>
        <location evidence="1">Cell membrane</location>
        <topology evidence="1">Multi-pass membrane protein</topology>
    </subcellularLocation>
</comment>
<evidence type="ECO:0000256" key="6">
    <source>
        <dbReference type="ARBA" id="ARBA00023065"/>
    </source>
</evidence>
<keyword evidence="7 9" id="KW-0472">Membrane</keyword>
<evidence type="ECO:0000256" key="4">
    <source>
        <dbReference type="ARBA" id="ARBA00022692"/>
    </source>
</evidence>
<dbReference type="GO" id="GO:0005254">
    <property type="term" value="F:chloride channel activity"/>
    <property type="evidence" value="ECO:0007669"/>
    <property type="project" value="InterPro"/>
</dbReference>
<accession>A0A1H7H871</accession>
<evidence type="ECO:0000256" key="8">
    <source>
        <dbReference type="ARBA" id="ARBA00034708"/>
    </source>
</evidence>
<keyword evidence="3" id="KW-1003">Cell membrane</keyword>
<dbReference type="OrthoDB" id="445589at2"/>
<dbReference type="RefSeq" id="WP_091405296.1">
    <property type="nucleotide sequence ID" value="NZ_FOAB01000001.1"/>
</dbReference>
<comment type="similarity">
    <text evidence="8">Belongs to the anion channel-forming bestrophin (TC 1.A.46) family.</text>
</comment>
<evidence type="ECO:0000256" key="3">
    <source>
        <dbReference type="ARBA" id="ARBA00022475"/>
    </source>
</evidence>
<reference evidence="10 11" key="1">
    <citation type="submission" date="2016-10" db="EMBL/GenBank/DDBJ databases">
        <authorList>
            <person name="de Groot N.N."/>
        </authorList>
    </citation>
    <scope>NUCLEOTIDE SEQUENCE [LARGE SCALE GENOMIC DNA]</scope>
    <source>
        <strain evidence="10 11">DSM 25232</strain>
    </source>
</reference>
<feature type="transmembrane region" description="Helical" evidence="9">
    <location>
        <begin position="43"/>
        <end position="62"/>
    </location>
</feature>
<organism evidence="10 11">
    <name type="scientific">Aquimarina amphilecti</name>
    <dbReference type="NCBI Taxonomy" id="1038014"/>
    <lineage>
        <taxon>Bacteria</taxon>
        <taxon>Pseudomonadati</taxon>
        <taxon>Bacteroidota</taxon>
        <taxon>Flavobacteriia</taxon>
        <taxon>Flavobacteriales</taxon>
        <taxon>Flavobacteriaceae</taxon>
        <taxon>Aquimarina</taxon>
    </lineage>
</organism>
<dbReference type="EMBL" id="FOAB01000001">
    <property type="protein sequence ID" value="SEK46484.1"/>
    <property type="molecule type" value="Genomic_DNA"/>
</dbReference>
<evidence type="ECO:0000256" key="9">
    <source>
        <dbReference type="SAM" id="Phobius"/>
    </source>
</evidence>
<dbReference type="AlphaFoldDB" id="A0A1H7H871"/>
<evidence type="ECO:0000256" key="5">
    <source>
        <dbReference type="ARBA" id="ARBA00022989"/>
    </source>
</evidence>
<evidence type="ECO:0000256" key="1">
    <source>
        <dbReference type="ARBA" id="ARBA00004651"/>
    </source>
</evidence>
<dbReference type="GO" id="GO:0005886">
    <property type="term" value="C:plasma membrane"/>
    <property type="evidence" value="ECO:0007669"/>
    <property type="project" value="UniProtKB-SubCell"/>
</dbReference>
<evidence type="ECO:0000256" key="2">
    <source>
        <dbReference type="ARBA" id="ARBA00022448"/>
    </source>
</evidence>
<dbReference type="PANTHER" id="PTHR33281">
    <property type="entry name" value="UPF0187 PROTEIN YNEE"/>
    <property type="match status" value="1"/>
</dbReference>
<feature type="transmembrane region" description="Helical" evidence="9">
    <location>
        <begin position="279"/>
        <end position="303"/>
    </location>
</feature>
<evidence type="ECO:0000313" key="11">
    <source>
        <dbReference type="Proteomes" id="UP000198521"/>
    </source>
</evidence>
<feature type="transmembrane region" description="Helical" evidence="9">
    <location>
        <begin position="20"/>
        <end position="37"/>
    </location>
</feature>
<dbReference type="STRING" id="1038014.SAMN04487910_0588"/>
<keyword evidence="4 9" id="KW-0812">Transmembrane</keyword>
<keyword evidence="2" id="KW-0813">Transport</keyword>
<keyword evidence="6" id="KW-0406">Ion transport</keyword>
<dbReference type="Proteomes" id="UP000198521">
    <property type="component" value="Unassembled WGS sequence"/>
</dbReference>
<feature type="transmembrane region" description="Helical" evidence="9">
    <location>
        <begin position="240"/>
        <end position="259"/>
    </location>
</feature>
<keyword evidence="11" id="KW-1185">Reference proteome</keyword>
<sequence length="359" mass="42018">MYTKKNYTIKRMLSWTRRYIFMFILLSTIPVVLYEVLDWKWLHLPWLPIGLVGTALAFIIGFKNNASYGRLWEARKIYGGIVNASRLLATMVNDFITNEYALKDRTDAEFFEIKKSMIMRHVAWMTALRHTLRVKKPWETTTNNKSDQEVMKKLHIQEYAFTLEEELKDYLSKEEKQAVLSKTNKQTAVLNLQSKAIKELKLDGLIDDFRHVEFKNMIGELFTLQGKAERIKNFPYPRQFATLNLFFAWIFVALLPFGLMSEFEKIGETLNGSNHTGILFQFISENFVWLTIPFSVVISWIFFTMERIGDVSENPFEGIANDVPITTISRGIEIDIREMIGDDKNEIPKPHPEYEHTQM</sequence>
<gene>
    <name evidence="10" type="ORF">SAMN04487910_0588</name>
</gene>
<keyword evidence="5 9" id="KW-1133">Transmembrane helix</keyword>
<dbReference type="PANTHER" id="PTHR33281:SF19">
    <property type="entry name" value="VOLTAGE-DEPENDENT ANION CHANNEL-FORMING PROTEIN YNEE"/>
    <property type="match status" value="1"/>
</dbReference>
<evidence type="ECO:0000256" key="7">
    <source>
        <dbReference type="ARBA" id="ARBA00023136"/>
    </source>
</evidence>
<proteinExistence type="inferred from homology"/>
<evidence type="ECO:0000313" key="10">
    <source>
        <dbReference type="EMBL" id="SEK46484.1"/>
    </source>
</evidence>
<dbReference type="InterPro" id="IPR044669">
    <property type="entry name" value="YneE/VCCN1/2-like"/>
</dbReference>